<dbReference type="OrthoDB" id="7295299at2"/>
<dbReference type="AlphaFoldDB" id="A0A098YQ28"/>
<dbReference type="Gene3D" id="3.90.550.10">
    <property type="entry name" value="Spore Coat Polysaccharide Biosynthesis Protein SpsA, Chain A"/>
    <property type="match status" value="1"/>
</dbReference>
<accession>A0A098YQ28</accession>
<organism evidence="3 4">
    <name type="scientific">Hoylesella timonensis S9-PR14</name>
    <dbReference type="NCBI Taxonomy" id="1401062"/>
    <lineage>
        <taxon>Bacteria</taxon>
        <taxon>Pseudomonadati</taxon>
        <taxon>Bacteroidota</taxon>
        <taxon>Bacteroidia</taxon>
        <taxon>Bacteroidales</taxon>
        <taxon>Prevotellaceae</taxon>
        <taxon>Hoylesella</taxon>
    </lineage>
</organism>
<comment type="caution">
    <text evidence="3">The sequence shown here is derived from an EMBL/GenBank/DDBJ whole genome shotgun (WGS) entry which is preliminary data.</text>
</comment>
<dbReference type="Proteomes" id="UP000029723">
    <property type="component" value="Unassembled WGS sequence"/>
</dbReference>
<evidence type="ECO:0000256" key="1">
    <source>
        <dbReference type="ARBA" id="ARBA00022679"/>
    </source>
</evidence>
<evidence type="ECO:0000259" key="2">
    <source>
        <dbReference type="Pfam" id="PF02709"/>
    </source>
</evidence>
<dbReference type="EMBL" id="JRPQ01000151">
    <property type="protein sequence ID" value="KGI21434.1"/>
    <property type="molecule type" value="Genomic_DNA"/>
</dbReference>
<proteinExistence type="predicted"/>
<evidence type="ECO:0000313" key="3">
    <source>
        <dbReference type="EMBL" id="KGI21434.1"/>
    </source>
</evidence>
<sequence>MDVTSELTIVIPVRIDCKERKENLDAVLYSLLNATDAFIITMEADTEQRYHWQEENHRSTHIFVRDDSLVFHRTRYLNKLLILAKTDIVGIWDTDVILDAAQIRQAVNAVKNGVTLCYPYDGRFLFLSPAQSENARNGVISFLKDKNFDEKGAFSMGRPSVGGAFIVNKQRYLKGGGENENFYGWGPEDAERLKRMEILGEPTQRIEGPLFHLHHPRGINSTFGGDERSKKNVGELIKICGMNTIQLKEYIDTWAWKE</sequence>
<reference evidence="3 4" key="1">
    <citation type="submission" date="2014-07" db="EMBL/GenBank/DDBJ databases">
        <authorList>
            <person name="McCorrison J."/>
            <person name="Sanka R."/>
            <person name="Torralba M."/>
            <person name="Gillis M."/>
            <person name="Haft D.H."/>
            <person name="Methe B."/>
            <person name="Sutton G."/>
            <person name="Nelson K.E."/>
        </authorList>
    </citation>
    <scope>NUCLEOTIDE SEQUENCE [LARGE SCALE GENOMIC DNA]</scope>
    <source>
        <strain evidence="3 4">S9-PR14</strain>
    </source>
</reference>
<gene>
    <name evidence="3" type="ORF">HMPREF9304_10200</name>
</gene>
<feature type="domain" description="Galactosyltransferase C-terminal" evidence="2">
    <location>
        <begin position="160"/>
        <end position="214"/>
    </location>
</feature>
<protein>
    <recommendedName>
        <fullName evidence="2">Galactosyltransferase C-terminal domain-containing protein</fullName>
    </recommendedName>
</protein>
<keyword evidence="1" id="KW-0808">Transferase</keyword>
<name>A0A098YQ28_9BACT</name>
<dbReference type="InterPro" id="IPR029044">
    <property type="entry name" value="Nucleotide-diphossugar_trans"/>
</dbReference>
<dbReference type="SUPFAM" id="SSF53448">
    <property type="entry name" value="Nucleotide-diphospho-sugar transferases"/>
    <property type="match status" value="1"/>
</dbReference>
<dbReference type="GO" id="GO:0016740">
    <property type="term" value="F:transferase activity"/>
    <property type="evidence" value="ECO:0007669"/>
    <property type="project" value="UniProtKB-KW"/>
</dbReference>
<dbReference type="InterPro" id="IPR027791">
    <property type="entry name" value="Galactosyl_T_C"/>
</dbReference>
<evidence type="ECO:0000313" key="4">
    <source>
        <dbReference type="Proteomes" id="UP000029723"/>
    </source>
</evidence>
<dbReference type="Pfam" id="PF02709">
    <property type="entry name" value="Glyco_transf_7C"/>
    <property type="match status" value="1"/>
</dbReference>